<comment type="caution">
    <text evidence="1">The sequence shown here is derived from an EMBL/GenBank/DDBJ whole genome shotgun (WGS) entry which is preliminary data.</text>
</comment>
<dbReference type="OrthoDB" id="5334088at2"/>
<protein>
    <submittedName>
        <fullName evidence="1">Uncharacterized protein</fullName>
    </submittedName>
</protein>
<dbReference type="RefSeq" id="WP_137012117.1">
    <property type="nucleotide sequence ID" value="NZ_SZPX01000002.1"/>
</dbReference>
<proteinExistence type="predicted"/>
<evidence type="ECO:0000313" key="2">
    <source>
        <dbReference type="Proteomes" id="UP000309561"/>
    </source>
</evidence>
<dbReference type="EMBL" id="SZPX01000002">
    <property type="protein sequence ID" value="TKI70254.1"/>
    <property type="molecule type" value="Genomic_DNA"/>
</dbReference>
<accession>A0A4U2Z867</accession>
<dbReference type="Proteomes" id="UP000309561">
    <property type="component" value="Unassembled WGS sequence"/>
</dbReference>
<name>A0A4U2Z867_9BACT</name>
<evidence type="ECO:0000313" key="1">
    <source>
        <dbReference type="EMBL" id="TKI70254.1"/>
    </source>
</evidence>
<organism evidence="1 2">
    <name type="scientific">Sulfurimonas crateris</name>
    <dbReference type="NCBI Taxonomy" id="2574727"/>
    <lineage>
        <taxon>Bacteria</taxon>
        <taxon>Pseudomonadati</taxon>
        <taxon>Campylobacterota</taxon>
        <taxon>Epsilonproteobacteria</taxon>
        <taxon>Campylobacterales</taxon>
        <taxon>Sulfurimonadaceae</taxon>
        <taxon>Sulfurimonas</taxon>
    </lineage>
</organism>
<sequence length="167" mass="18959">MNEVEKLKQEVLQAQQNSDIASLYVLEQRAHDTFDENTLQGFYMNILDIALERLTNTLEANRVMDMNEVQDFATLRALYEYAIEHYSAGKLHDASALFEVLSGLCNDKKFSSALKFHWIAAKEEISLDDFLSEIADVDATQNAGTFYISCFNTKAQKLLDNSKTDAE</sequence>
<gene>
    <name evidence="1" type="ORF">FCU45_02905</name>
</gene>
<keyword evidence="2" id="KW-1185">Reference proteome</keyword>
<reference evidence="1 2" key="1">
    <citation type="submission" date="2019-04" db="EMBL/GenBank/DDBJ databases">
        <title>Sulfurimonas crateris sp. nov. a facultative anaerobic sulfur-oxidizing chemolithautotrophic bacterium isolated from a terrestrial mud vulcano.</title>
        <authorList>
            <person name="Ratnikova N.M."/>
            <person name="Slobodkin A.I."/>
            <person name="Merkel A.Y."/>
            <person name="Novikov A."/>
            <person name="Bonch-Osmolovskaya E.A."/>
            <person name="Slobodkina G.B."/>
        </authorList>
    </citation>
    <scope>NUCLEOTIDE SEQUENCE [LARGE SCALE GENOMIC DNA]</scope>
    <source>
        <strain evidence="1 2">SN118</strain>
    </source>
</reference>
<dbReference type="AlphaFoldDB" id="A0A4U2Z867"/>